<dbReference type="PROSITE" id="PS50082">
    <property type="entry name" value="WD_REPEATS_2"/>
    <property type="match status" value="3"/>
</dbReference>
<evidence type="ECO:0000256" key="3">
    <source>
        <dbReference type="PROSITE-ProRule" id="PRU00221"/>
    </source>
</evidence>
<evidence type="ECO:0000256" key="1">
    <source>
        <dbReference type="ARBA" id="ARBA00022574"/>
    </source>
</evidence>
<dbReference type="Gene3D" id="2.130.10.10">
    <property type="entry name" value="YVTN repeat-like/Quinoprotein amine dehydrogenase"/>
    <property type="match status" value="2"/>
</dbReference>
<reference evidence="6 7" key="1">
    <citation type="journal article" date="2023" name="G3 (Bethesda)">
        <title>A high-quality reference genome for the fission yeast Schizosaccharomyces osmophilus.</title>
        <authorList>
            <person name="Jia G.S."/>
            <person name="Zhang W.C."/>
            <person name="Liang Y."/>
            <person name="Liu X.H."/>
            <person name="Rhind N."/>
            <person name="Pidoux A."/>
            <person name="Brysch-Herzberg M."/>
            <person name="Du L.L."/>
        </authorList>
    </citation>
    <scope>NUCLEOTIDE SEQUENCE [LARGE SCALE GENOMIC DNA]</scope>
    <source>
        <strain evidence="6 7">CBS 15793</strain>
    </source>
</reference>
<dbReference type="PROSITE" id="PS00678">
    <property type="entry name" value="WD_REPEATS_1"/>
    <property type="match status" value="2"/>
</dbReference>
<organism evidence="6 7">
    <name type="scientific">Schizosaccharomyces osmophilus</name>
    <dbReference type="NCBI Taxonomy" id="2545709"/>
    <lineage>
        <taxon>Eukaryota</taxon>
        <taxon>Fungi</taxon>
        <taxon>Dikarya</taxon>
        <taxon>Ascomycota</taxon>
        <taxon>Taphrinomycotina</taxon>
        <taxon>Schizosaccharomycetes</taxon>
        <taxon>Schizosaccharomycetales</taxon>
        <taxon>Schizosaccharomycetaceae</taxon>
        <taxon>Schizosaccharomyces</taxon>
    </lineage>
</organism>
<feature type="repeat" description="WD" evidence="3">
    <location>
        <begin position="485"/>
        <end position="526"/>
    </location>
</feature>
<dbReference type="InterPro" id="IPR059157">
    <property type="entry name" value="WDR36-Utp21_N"/>
</dbReference>
<dbReference type="GO" id="GO:0032040">
    <property type="term" value="C:small-subunit processome"/>
    <property type="evidence" value="ECO:0007669"/>
    <property type="project" value="InterPro"/>
</dbReference>
<dbReference type="SUPFAM" id="SSF50978">
    <property type="entry name" value="WD40 repeat-like"/>
    <property type="match status" value="1"/>
</dbReference>
<evidence type="ECO:0000259" key="5">
    <source>
        <dbReference type="Pfam" id="PF25171"/>
    </source>
</evidence>
<dbReference type="InterPro" id="IPR001680">
    <property type="entry name" value="WD40_rpt"/>
</dbReference>
<dbReference type="Proteomes" id="UP001212411">
    <property type="component" value="Chromosome 3"/>
</dbReference>
<dbReference type="Pfam" id="PF04192">
    <property type="entry name" value="Utp21"/>
    <property type="match status" value="1"/>
</dbReference>
<dbReference type="InterPro" id="IPR007319">
    <property type="entry name" value="WDR36/Utp21_C"/>
</dbReference>
<dbReference type="GO" id="GO:0006364">
    <property type="term" value="P:rRNA processing"/>
    <property type="evidence" value="ECO:0007669"/>
    <property type="project" value="InterPro"/>
</dbReference>
<feature type="repeat" description="WD" evidence="3">
    <location>
        <begin position="568"/>
        <end position="609"/>
    </location>
</feature>
<dbReference type="GO" id="GO:0034388">
    <property type="term" value="C:Pwp2p-containing subcomplex of 90S preribosome"/>
    <property type="evidence" value="ECO:0007669"/>
    <property type="project" value="TreeGrafter"/>
</dbReference>
<gene>
    <name evidence="6" type="primary">utp21</name>
    <name evidence="6" type="ORF">SOMG_04294</name>
</gene>
<feature type="domain" description="WDR36/Utp21 C-terminal" evidence="4">
    <location>
        <begin position="699"/>
        <end position="903"/>
    </location>
</feature>
<dbReference type="PANTHER" id="PTHR22840:SF12">
    <property type="entry name" value="WD REPEAT-CONTAINING PROTEIN 36"/>
    <property type="match status" value="1"/>
</dbReference>
<dbReference type="Pfam" id="PF25168">
    <property type="entry name" value="Beta-prop_WDR36-Utp21_2nd"/>
    <property type="match status" value="1"/>
</dbReference>
<dbReference type="RefSeq" id="XP_056039669.1">
    <property type="nucleotide sequence ID" value="XM_056183081.1"/>
</dbReference>
<dbReference type="AlphaFoldDB" id="A0AAE9WJC3"/>
<dbReference type="PANTHER" id="PTHR22840">
    <property type="entry name" value="WD REPEAT-CONTAINING PROTEIN 36"/>
    <property type="match status" value="1"/>
</dbReference>
<evidence type="ECO:0000313" key="7">
    <source>
        <dbReference type="Proteomes" id="UP001212411"/>
    </source>
</evidence>
<dbReference type="InterPro" id="IPR019775">
    <property type="entry name" value="WD40_repeat_CS"/>
</dbReference>
<evidence type="ECO:0000313" key="6">
    <source>
        <dbReference type="EMBL" id="WBW75426.1"/>
    </source>
</evidence>
<proteinExistence type="predicted"/>
<feature type="repeat" description="WD" evidence="3">
    <location>
        <begin position="285"/>
        <end position="316"/>
    </location>
</feature>
<dbReference type="EMBL" id="CP115613">
    <property type="protein sequence ID" value="WBW75426.1"/>
    <property type="molecule type" value="Genomic_DNA"/>
</dbReference>
<dbReference type="InterPro" id="IPR036322">
    <property type="entry name" value="WD40_repeat_dom_sf"/>
</dbReference>
<evidence type="ECO:0000259" key="4">
    <source>
        <dbReference type="Pfam" id="PF04192"/>
    </source>
</evidence>
<protein>
    <submittedName>
        <fullName evidence="6">U3 snoRNP-associated protein Utp21</fullName>
    </submittedName>
</protein>
<dbReference type="InterPro" id="IPR015943">
    <property type="entry name" value="WD40/YVTN_repeat-like_dom_sf"/>
</dbReference>
<dbReference type="SUPFAM" id="SSF50998">
    <property type="entry name" value="Quinoprotein alcohol dehydrogenase-like"/>
    <property type="match status" value="1"/>
</dbReference>
<keyword evidence="1 3" id="KW-0853">WD repeat</keyword>
<keyword evidence="7" id="KW-1185">Reference proteome</keyword>
<feature type="domain" description="WDR36/Utp21 N-terminal" evidence="5">
    <location>
        <begin position="50"/>
        <end position="319"/>
    </location>
</feature>
<dbReference type="PROSITE" id="PS50294">
    <property type="entry name" value="WD_REPEATS_REGION"/>
    <property type="match status" value="1"/>
</dbReference>
<dbReference type="SMART" id="SM00320">
    <property type="entry name" value="WD40"/>
    <property type="match status" value="11"/>
</dbReference>
<accession>A0AAE9WJC3</accession>
<name>A0AAE9WJC3_9SCHI</name>
<dbReference type="KEGG" id="som:SOMG_04294"/>
<dbReference type="GeneID" id="80877770"/>
<dbReference type="InterPro" id="IPR011047">
    <property type="entry name" value="Quinoprotein_ADH-like_sf"/>
</dbReference>
<keyword evidence="2" id="KW-0677">Repeat</keyword>
<evidence type="ECO:0000256" key="2">
    <source>
        <dbReference type="ARBA" id="ARBA00022737"/>
    </source>
</evidence>
<sequence length="904" mass="101116">MPFTEKKRKTQDINVKPLRKSRIFAPFRSIGYVSNHIPFDIEVRGTHFLVSTCVGNSFQTYDCERLNLLFVGKQLEREISCLKSYKDFMLAGSGSKLFAYKRGKIVWEIDLESSAGEIVQLDAFGEWIIATSSTRHVHVWKHVSKYELPELHTVFQPTANADVTAMIHPSTYLNKVLFGFSDGSFQLWNMKTTKCVYKFNDLAGNAITSLAQAPVVDVLAIGTASGQILLYNIRNATIIMEFRQSGRVLSSSFRTDGVPVLATSNHQGDISFFDLSKRRVQNVVYGAHHGSIPKLQFLNGQPLLVTAGPDNSLKEWIFDSMDGAPRVLRLRNGHYEPPSYIQFYGQSVHFLLSAATDNTLRAISLFQDNQTVELSQGSVTSKAKKLNVRPDELKLPEIISMSSSNTREKYWDNILTAHKNHNAARTWSWKNKTLGQHVLPTTDGTPVRAVCVSCCGNFGMVGSSKGLVNVYNMQSGILRKSFGHEQQSGKPVTSIMVDNVNRVLVASSLDGNLRFWDFNKGSLINTIDMGSSITNAIYHHASDLIAVICDDFGIRIVDVQTKKIVRELWGHSNRLTDVDFSNDGRWLVTASLDGTIRTWDLPTGHLIDAITTGSVCTGLSFGPTGDYLATSHVDQIGISLWTNLSMFKHVSTKSLRLDDITEVSLPSISGEKGTSLVQAALNAEEDEEEDDDILYTTADQIDGQLQTLSKLPRTQWQTLVSMELIKARNAPKEAPKAPEKAPFFLPSLKEQSEGLVSKLDETNNDERNRPKLASSMQTVTTRFSELLHAADDDVFFEYLKTLPPAKTDLEIRSLEAYPPYEEFILFINSMTSRLASRRDFELVQAYMAVFIKAHEDVLLSSDALEEKENVLNALKTWDAVQKEENNRLLDLVHYCSGVLSFMRT</sequence>
<dbReference type="CDD" id="cd00200">
    <property type="entry name" value="WD40"/>
    <property type="match status" value="1"/>
</dbReference>
<dbReference type="Pfam" id="PF25171">
    <property type="entry name" value="Beta-prop_WDR36-Utp21_1st"/>
    <property type="match status" value="1"/>
</dbReference>